<dbReference type="EMBL" id="PZKC01000019">
    <property type="protein sequence ID" value="PTD95094.1"/>
    <property type="molecule type" value="Genomic_DNA"/>
</dbReference>
<dbReference type="Gene3D" id="1.20.1260.10">
    <property type="match status" value="1"/>
</dbReference>
<gene>
    <name evidence="1" type="ORF">C8261_16135</name>
</gene>
<dbReference type="OrthoDB" id="573482at2"/>
<dbReference type="InterPro" id="IPR019243">
    <property type="entry name" value="DUF2202"/>
</dbReference>
<dbReference type="Proteomes" id="UP000241193">
    <property type="component" value="Unassembled WGS sequence"/>
</dbReference>
<dbReference type="InterPro" id="IPR012347">
    <property type="entry name" value="Ferritin-like"/>
</dbReference>
<proteinExistence type="predicted"/>
<dbReference type="CDD" id="cd01048">
    <property type="entry name" value="Ferritin_like_AB2"/>
    <property type="match status" value="1"/>
</dbReference>
<evidence type="ECO:0000313" key="2">
    <source>
        <dbReference type="Proteomes" id="UP000241193"/>
    </source>
</evidence>
<accession>A0A2T4IBD3</accession>
<sequence>MQNHDEIILRTRRIDPAAPYPVVHQAVRIALYDEYAARAFYQRVTEAYGARAPFANIQRAEEQHVGALYSLCERYGIPRPLDPFPAETTIEAGWLANCQRGVAGEIANVRLYAELLAQIGEADVRRVFENLQAASLHNHLPAFQRAVAAAQAQERYHAAHGIAPQQAYARHGPVSDFLERAFAQLGQHAGPLGLFSPLLRHAHPAMLAGMAAGGAGAYLLKSRLGRHRKEI</sequence>
<organism evidence="1 2">
    <name type="scientific">Pseudothauera lacus</name>
    <dbReference type="NCBI Taxonomy" id="2136175"/>
    <lineage>
        <taxon>Bacteria</taxon>
        <taxon>Pseudomonadati</taxon>
        <taxon>Pseudomonadota</taxon>
        <taxon>Betaproteobacteria</taxon>
        <taxon>Rhodocyclales</taxon>
        <taxon>Zoogloeaceae</taxon>
        <taxon>Pseudothauera</taxon>
    </lineage>
</organism>
<dbReference type="SUPFAM" id="SSF47240">
    <property type="entry name" value="Ferritin-like"/>
    <property type="match status" value="1"/>
</dbReference>
<keyword evidence="2" id="KW-1185">Reference proteome</keyword>
<dbReference type="InterPro" id="IPR009078">
    <property type="entry name" value="Ferritin-like_SF"/>
</dbReference>
<evidence type="ECO:0000313" key="1">
    <source>
        <dbReference type="EMBL" id="PTD95094.1"/>
    </source>
</evidence>
<comment type="caution">
    <text evidence="1">The sequence shown here is derived from an EMBL/GenBank/DDBJ whole genome shotgun (WGS) entry which is preliminary data.</text>
</comment>
<protein>
    <submittedName>
        <fullName evidence="1">Ferritin</fullName>
    </submittedName>
</protein>
<name>A0A2T4IBD3_9RHOO</name>
<reference evidence="1 2" key="2">
    <citation type="submission" date="2018-04" db="EMBL/GenBank/DDBJ databases">
        <title>Thauera lacus sp. nov., isolated from an saline lake in Inner Mongolia, China.</title>
        <authorList>
            <person name="Liang Q.-Y."/>
        </authorList>
    </citation>
    <scope>NUCLEOTIDE SEQUENCE [LARGE SCALE GENOMIC DNA]</scope>
    <source>
        <strain evidence="1 2">D20</strain>
    </source>
</reference>
<dbReference type="RefSeq" id="WP_107494763.1">
    <property type="nucleotide sequence ID" value="NZ_PZKC01000019.1"/>
</dbReference>
<dbReference type="AlphaFoldDB" id="A0A2T4IBD3"/>
<reference evidence="1 2" key="1">
    <citation type="submission" date="2018-03" db="EMBL/GenBank/DDBJ databases">
        <authorList>
            <person name="Keele B.F."/>
        </authorList>
    </citation>
    <scope>NUCLEOTIDE SEQUENCE [LARGE SCALE GENOMIC DNA]</scope>
    <source>
        <strain evidence="1 2">D20</strain>
    </source>
</reference>